<feature type="chain" id="PRO_5047507953" description="Lectin-like protein BA14k" evidence="8">
    <location>
        <begin position="26"/>
        <end position="156"/>
    </location>
</feature>
<evidence type="ECO:0000256" key="4">
    <source>
        <dbReference type="ARBA" id="ARBA00022475"/>
    </source>
</evidence>
<evidence type="ECO:0000256" key="5">
    <source>
        <dbReference type="ARBA" id="ARBA00022734"/>
    </source>
</evidence>
<keyword evidence="10" id="KW-1185">Reference proteome</keyword>
<keyword evidence="7" id="KW-0812">Transmembrane</keyword>
<evidence type="ECO:0000256" key="6">
    <source>
        <dbReference type="ARBA" id="ARBA00025321"/>
    </source>
</evidence>
<dbReference type="EMBL" id="SSNY01000001">
    <property type="protein sequence ID" value="THF60028.1"/>
    <property type="molecule type" value="Genomic_DNA"/>
</dbReference>
<evidence type="ECO:0000256" key="7">
    <source>
        <dbReference type="SAM" id="Phobius"/>
    </source>
</evidence>
<keyword evidence="7" id="KW-0472">Membrane</keyword>
<keyword evidence="4" id="KW-1003">Cell membrane</keyword>
<dbReference type="RefSeq" id="WP_136353814.1">
    <property type="nucleotide sequence ID" value="NZ_SSNY01000001.1"/>
</dbReference>
<comment type="caution">
    <text evidence="9">The sequence shown here is derived from an EMBL/GenBank/DDBJ whole genome shotgun (WGS) entry which is preliminary data.</text>
</comment>
<sequence>MNKFVSGLLATTLVASFAVASMAPAAAVPLPAQMQGATPSASDVVKVDSADYVWRRHHNRHWRGDRGRTHYWRGHRGYDRWRPGYRRHGDFWFPLAAFATGAIISGAIANDRPPPRVYRGDSAHVRWCYDRYRSYRAYDNTFQPYHGPRQQCVSPY</sequence>
<dbReference type="Pfam" id="PF07886">
    <property type="entry name" value="BA14K"/>
    <property type="match status" value="1"/>
</dbReference>
<evidence type="ECO:0000256" key="2">
    <source>
        <dbReference type="ARBA" id="ARBA00010270"/>
    </source>
</evidence>
<comment type="subcellular location">
    <subcellularLocation>
        <location evidence="1">Membrane</location>
        <topology evidence="1">Single-pass membrane protein</topology>
    </subcellularLocation>
</comment>
<evidence type="ECO:0000256" key="8">
    <source>
        <dbReference type="SAM" id="SignalP"/>
    </source>
</evidence>
<protein>
    <recommendedName>
        <fullName evidence="3">Lectin-like protein BA14k</fullName>
    </recommendedName>
</protein>
<dbReference type="InterPro" id="IPR012413">
    <property type="entry name" value="BA14K"/>
</dbReference>
<feature type="transmembrane region" description="Helical" evidence="7">
    <location>
        <begin position="91"/>
        <end position="109"/>
    </location>
</feature>
<reference evidence="9 10" key="1">
    <citation type="submission" date="2019-04" db="EMBL/GenBank/DDBJ databases">
        <title>Mesorhizobium composti sp. nov., isolated from compost.</title>
        <authorList>
            <person name="Lin S.-Y."/>
            <person name="Hameed A."/>
            <person name="Hsieh Y.-T."/>
            <person name="Young C.-C."/>
        </authorList>
    </citation>
    <scope>NUCLEOTIDE SEQUENCE [LARGE SCALE GENOMIC DNA]</scope>
    <source>
        <strain evidence="9 10">CC-YTH430</strain>
    </source>
</reference>
<evidence type="ECO:0000256" key="1">
    <source>
        <dbReference type="ARBA" id="ARBA00004167"/>
    </source>
</evidence>
<comment type="similarity">
    <text evidence="2">Belongs to the BA14k family.</text>
</comment>
<proteinExistence type="inferred from homology"/>
<evidence type="ECO:0000256" key="3">
    <source>
        <dbReference type="ARBA" id="ARBA00020552"/>
    </source>
</evidence>
<feature type="signal peptide" evidence="8">
    <location>
        <begin position="1"/>
        <end position="25"/>
    </location>
</feature>
<name>A0ABY2QCL2_9HYPH</name>
<keyword evidence="8" id="KW-0732">Signal</keyword>
<gene>
    <name evidence="9" type="ORF">E6C48_02985</name>
</gene>
<keyword evidence="5" id="KW-0430">Lectin</keyword>
<evidence type="ECO:0000313" key="9">
    <source>
        <dbReference type="EMBL" id="THF60028.1"/>
    </source>
</evidence>
<evidence type="ECO:0000313" key="10">
    <source>
        <dbReference type="Proteomes" id="UP000306441"/>
    </source>
</evidence>
<keyword evidence="7" id="KW-1133">Transmembrane helix</keyword>
<organism evidence="9 10">
    <name type="scientific">Ollibium composti</name>
    <dbReference type="NCBI Taxonomy" id="2675109"/>
    <lineage>
        <taxon>Bacteria</taxon>
        <taxon>Pseudomonadati</taxon>
        <taxon>Pseudomonadota</taxon>
        <taxon>Alphaproteobacteria</taxon>
        <taxon>Hyphomicrobiales</taxon>
        <taxon>Phyllobacteriaceae</taxon>
        <taxon>Ollibium</taxon>
    </lineage>
</organism>
<comment type="function">
    <text evidence="6">Has immunoglobulin-binding and hemagglutination properties, and can bind to mannose. Essential for virulence. May be involved in LPS biosynthesis or polysaccharide transport.</text>
</comment>
<accession>A0ABY2QCL2</accession>
<dbReference type="Proteomes" id="UP000306441">
    <property type="component" value="Unassembled WGS sequence"/>
</dbReference>